<keyword evidence="4" id="KW-1185">Reference proteome</keyword>
<dbReference type="RefSeq" id="WP_200585260.1">
    <property type="nucleotide sequence ID" value="NZ_JAEHFY010000007.1"/>
</dbReference>
<feature type="transmembrane region" description="Helical" evidence="1">
    <location>
        <begin position="188"/>
        <end position="207"/>
    </location>
</feature>
<keyword evidence="1" id="KW-0472">Membrane</keyword>
<keyword evidence="1" id="KW-0812">Transmembrane</keyword>
<name>A0ABS1BI82_9SPHI</name>
<evidence type="ECO:0000313" key="3">
    <source>
        <dbReference type="EMBL" id="MBK0382476.1"/>
    </source>
</evidence>
<keyword evidence="1" id="KW-1133">Transmembrane helix</keyword>
<dbReference type="InterPro" id="IPR007891">
    <property type="entry name" value="CHASE3"/>
</dbReference>
<proteinExistence type="predicted"/>
<gene>
    <name evidence="3" type="ORF">I5M32_05830</name>
</gene>
<organism evidence="3 4">
    <name type="scientific">Pedobacter segetis</name>
    <dbReference type="NCBI Taxonomy" id="2793069"/>
    <lineage>
        <taxon>Bacteria</taxon>
        <taxon>Pseudomonadati</taxon>
        <taxon>Bacteroidota</taxon>
        <taxon>Sphingobacteriia</taxon>
        <taxon>Sphingobacteriales</taxon>
        <taxon>Sphingobacteriaceae</taxon>
        <taxon>Pedobacter</taxon>
    </lineage>
</organism>
<dbReference type="EMBL" id="JAEHFY010000007">
    <property type="protein sequence ID" value="MBK0382476.1"/>
    <property type="molecule type" value="Genomic_DNA"/>
</dbReference>
<sequence>MKKVNIVYLLIIAAILSTSAYLYFSFFTYGNITSSIKTGEDKYDFLESSNGLILDLREAESFERGYIISKDSSYLDQYKKSLFKLKTEKQRFFKISESYGLTTSNPKEIERLHFLINQKMEEMDKIINLQKQGLNTETVELVKSDVGMKIMGELVDVFQNLYTDQKFKETQSKIAIGNNRKQFRSVNIANSIFVIIVLIMIAIYVKICSKKMV</sequence>
<comment type="caution">
    <text evidence="3">The sequence shown here is derived from an EMBL/GenBank/DDBJ whole genome shotgun (WGS) entry which is preliminary data.</text>
</comment>
<feature type="transmembrane region" description="Helical" evidence="1">
    <location>
        <begin position="6"/>
        <end position="27"/>
    </location>
</feature>
<dbReference type="Pfam" id="PF05227">
    <property type="entry name" value="CHASE3"/>
    <property type="match status" value="1"/>
</dbReference>
<reference evidence="3 4" key="1">
    <citation type="submission" date="2020-12" db="EMBL/GenBank/DDBJ databases">
        <title>Bacterial novel species Pedobacter sp. SD-b isolated from soil.</title>
        <authorList>
            <person name="Jung H.-Y."/>
        </authorList>
    </citation>
    <scope>NUCLEOTIDE SEQUENCE [LARGE SCALE GENOMIC DNA]</scope>
    <source>
        <strain evidence="3 4">SD-b</strain>
    </source>
</reference>
<feature type="domain" description="CHASE3" evidence="2">
    <location>
        <begin position="42"/>
        <end position="164"/>
    </location>
</feature>
<evidence type="ECO:0000313" key="4">
    <source>
        <dbReference type="Proteomes" id="UP000660024"/>
    </source>
</evidence>
<evidence type="ECO:0000256" key="1">
    <source>
        <dbReference type="SAM" id="Phobius"/>
    </source>
</evidence>
<evidence type="ECO:0000259" key="2">
    <source>
        <dbReference type="Pfam" id="PF05227"/>
    </source>
</evidence>
<protein>
    <submittedName>
        <fullName evidence="3">CHASE3 domain-containing protein</fullName>
    </submittedName>
</protein>
<dbReference type="CDD" id="cd19410">
    <property type="entry name" value="HK9-like_sensor"/>
    <property type="match status" value="1"/>
</dbReference>
<accession>A0ABS1BI82</accession>
<dbReference type="Proteomes" id="UP000660024">
    <property type="component" value="Unassembled WGS sequence"/>
</dbReference>